<dbReference type="EMBL" id="MAQA01000006">
    <property type="protein sequence ID" value="OCI32391.1"/>
    <property type="molecule type" value="Genomic_DNA"/>
</dbReference>
<dbReference type="Proteomes" id="UP000093412">
    <property type="component" value="Unassembled WGS sequence"/>
</dbReference>
<dbReference type="HAMAP" id="MF_01318_B">
    <property type="entry name" value="Ribosomal_uL1_B"/>
    <property type="match status" value="1"/>
</dbReference>
<dbReference type="InterPro" id="IPR028364">
    <property type="entry name" value="Ribosomal_uL1/biogenesis"/>
</dbReference>
<organism evidence="12 13">
    <name type="scientific">Oerskovia enterophila</name>
    <dbReference type="NCBI Taxonomy" id="43678"/>
    <lineage>
        <taxon>Bacteria</taxon>
        <taxon>Bacillati</taxon>
        <taxon>Actinomycetota</taxon>
        <taxon>Actinomycetes</taxon>
        <taxon>Micrococcales</taxon>
        <taxon>Cellulomonadaceae</taxon>
        <taxon>Oerskovia</taxon>
    </lineage>
</organism>
<evidence type="ECO:0000256" key="1">
    <source>
        <dbReference type="ARBA" id="ARBA00010531"/>
    </source>
</evidence>
<dbReference type="PANTHER" id="PTHR36427">
    <property type="entry name" value="54S RIBOSOMAL PROTEIN L1, MITOCHONDRIAL"/>
    <property type="match status" value="1"/>
</dbReference>
<dbReference type="PANTHER" id="PTHR36427:SF3">
    <property type="entry name" value="LARGE RIBOSOMAL SUBUNIT PROTEIN UL1M"/>
    <property type="match status" value="1"/>
</dbReference>
<dbReference type="CDD" id="cd00403">
    <property type="entry name" value="Ribosomal_L1"/>
    <property type="match status" value="1"/>
</dbReference>
<dbReference type="InterPro" id="IPR002143">
    <property type="entry name" value="Ribosomal_uL1"/>
</dbReference>
<evidence type="ECO:0000256" key="6">
    <source>
        <dbReference type="ARBA" id="ARBA00022884"/>
    </source>
</evidence>
<evidence type="ECO:0000256" key="4">
    <source>
        <dbReference type="ARBA" id="ARBA00022730"/>
    </source>
</evidence>
<reference evidence="12 13" key="1">
    <citation type="submission" date="2016-06" db="EMBL/GenBank/DDBJ databases">
        <title>Genome sequence of Oerskovia enterophila DSM 43852.</title>
        <authorList>
            <person name="Poehlein A."/>
            <person name="Jag V."/>
            <person name="Bengelsdorf F.R."/>
            <person name="Daniel R."/>
            <person name="Duerre P."/>
        </authorList>
    </citation>
    <scope>NUCLEOTIDE SEQUENCE [LARGE SCALE GENOMIC DNA]</scope>
    <source>
        <strain evidence="12 13">DSM 43852</strain>
    </source>
</reference>
<dbReference type="PIRSF" id="PIRSF002155">
    <property type="entry name" value="Ribosomal_L1"/>
    <property type="match status" value="1"/>
</dbReference>
<keyword evidence="6 10" id="KW-0694">RNA-binding</keyword>
<evidence type="ECO:0000256" key="10">
    <source>
        <dbReference type="HAMAP-Rule" id="MF_01318"/>
    </source>
</evidence>
<dbReference type="NCBIfam" id="TIGR01169">
    <property type="entry name" value="rplA_bact"/>
    <property type="match status" value="1"/>
</dbReference>
<comment type="function">
    <text evidence="10">Binds directly to 23S rRNA. The L1 stalk is quite mobile in the ribosome, and is involved in E site tRNA release.</text>
</comment>
<evidence type="ECO:0000256" key="8">
    <source>
        <dbReference type="ARBA" id="ARBA00023274"/>
    </source>
</evidence>
<dbReference type="InterPro" id="IPR005878">
    <property type="entry name" value="Ribosom_uL1_bac-type"/>
</dbReference>
<comment type="caution">
    <text evidence="12">The sequence shown here is derived from an EMBL/GenBank/DDBJ whole genome shotgun (WGS) entry which is preliminary data.</text>
</comment>
<proteinExistence type="inferred from homology"/>
<gene>
    <name evidence="10 12" type="primary">rplA</name>
    <name evidence="12" type="ORF">OERS_07930</name>
</gene>
<dbReference type="InterPro" id="IPR023674">
    <property type="entry name" value="Ribosomal_uL1-like"/>
</dbReference>
<comment type="function">
    <text evidence="10">Protein L1 is also a translational repressor protein, it controls the translation of the L11 operon by binding to its mRNA.</text>
</comment>
<keyword evidence="13" id="KW-1185">Reference proteome</keyword>
<protein>
    <recommendedName>
        <fullName evidence="9 10">Large ribosomal subunit protein uL1</fullName>
    </recommendedName>
</protein>
<name>A0ABX2Y8Q3_9CELL</name>
<dbReference type="Pfam" id="PF00687">
    <property type="entry name" value="Ribosomal_L1"/>
    <property type="match status" value="1"/>
</dbReference>
<keyword evidence="4 10" id="KW-0699">rRNA-binding</keyword>
<dbReference type="Gene3D" id="3.40.50.790">
    <property type="match status" value="1"/>
</dbReference>
<dbReference type="InterPro" id="IPR023673">
    <property type="entry name" value="Ribosomal_uL1_CS"/>
</dbReference>
<evidence type="ECO:0000256" key="11">
    <source>
        <dbReference type="RuleBase" id="RU000659"/>
    </source>
</evidence>
<comment type="subunit">
    <text evidence="10">Part of the 50S ribosomal subunit.</text>
</comment>
<dbReference type="GO" id="GO:0005840">
    <property type="term" value="C:ribosome"/>
    <property type="evidence" value="ECO:0007669"/>
    <property type="project" value="UniProtKB-KW"/>
</dbReference>
<evidence type="ECO:0000256" key="2">
    <source>
        <dbReference type="ARBA" id="ARBA00022491"/>
    </source>
</evidence>
<evidence type="ECO:0000256" key="5">
    <source>
        <dbReference type="ARBA" id="ARBA00022845"/>
    </source>
</evidence>
<evidence type="ECO:0000313" key="13">
    <source>
        <dbReference type="Proteomes" id="UP000093412"/>
    </source>
</evidence>
<evidence type="ECO:0000256" key="3">
    <source>
        <dbReference type="ARBA" id="ARBA00022555"/>
    </source>
</evidence>
<dbReference type="Gene3D" id="3.30.190.20">
    <property type="match status" value="1"/>
</dbReference>
<dbReference type="PROSITE" id="PS01199">
    <property type="entry name" value="RIBOSOMAL_L1"/>
    <property type="match status" value="1"/>
</dbReference>
<accession>A0ABX2Y8Q3</accession>
<comment type="similarity">
    <text evidence="1 10 11">Belongs to the universal ribosomal protein uL1 family.</text>
</comment>
<keyword evidence="7 10" id="KW-0689">Ribosomal protein</keyword>
<keyword evidence="8 10" id="KW-0687">Ribonucleoprotein</keyword>
<evidence type="ECO:0000313" key="12">
    <source>
        <dbReference type="EMBL" id="OCI32391.1"/>
    </source>
</evidence>
<evidence type="ECO:0000256" key="9">
    <source>
        <dbReference type="ARBA" id="ARBA00035241"/>
    </source>
</evidence>
<sequence length="266" mass="28614">MSLPVLDRQAVAGSARIRRPRLLDKEKQMATRSKAYRAAAEKIDRDELYTPLQAVRLAKETSPTKYDATVEVAFRLGVDPRKADQMVRGTVNLPHGTGKTARVLVFANGEKAEQARAAGADIVGGDELIEKVAAGYTDFDSAVATPDLMGKVGRLGKVLGPRGLMPNPKTGTVTMDVAKAVEDIKGGKIEFRVDKHSNLHFIIGKVSFDEKALVENYAAAIEEVLRLKPSSSKGRYISKATLSTTMGPGIPVDPSKATKLLEDDAA</sequence>
<keyword evidence="2 10" id="KW-0678">Repressor</keyword>
<dbReference type="SUPFAM" id="SSF56808">
    <property type="entry name" value="Ribosomal protein L1"/>
    <property type="match status" value="1"/>
</dbReference>
<keyword evidence="5 10" id="KW-0810">Translation regulation</keyword>
<dbReference type="InterPro" id="IPR016095">
    <property type="entry name" value="Ribosomal_uL1_3-a/b-sand"/>
</dbReference>
<keyword evidence="3 10" id="KW-0820">tRNA-binding</keyword>
<evidence type="ECO:0000256" key="7">
    <source>
        <dbReference type="ARBA" id="ARBA00022980"/>
    </source>
</evidence>